<dbReference type="SUPFAM" id="SSF50985">
    <property type="entry name" value="RCC1/BLIP-II"/>
    <property type="match status" value="2"/>
</dbReference>
<dbReference type="Gene3D" id="1.10.510.10">
    <property type="entry name" value="Transferase(Phosphotransferase) domain 1"/>
    <property type="match status" value="1"/>
</dbReference>
<keyword evidence="5 17" id="KW-0812">Transmembrane</keyword>
<feature type="chain" id="PRO_5032394145" description="non-specific serine/threonine protein kinase" evidence="18">
    <location>
        <begin position="30"/>
        <end position="837"/>
    </location>
</feature>
<comment type="catalytic activity">
    <reaction evidence="14">
        <text>L-seryl-[protein] + ATP = O-phospho-L-seryl-[protein] + ADP + H(+)</text>
        <dbReference type="Rhea" id="RHEA:17989"/>
        <dbReference type="Rhea" id="RHEA-COMP:9863"/>
        <dbReference type="Rhea" id="RHEA-COMP:11604"/>
        <dbReference type="ChEBI" id="CHEBI:15378"/>
        <dbReference type="ChEBI" id="CHEBI:29999"/>
        <dbReference type="ChEBI" id="CHEBI:30616"/>
        <dbReference type="ChEBI" id="CHEBI:83421"/>
        <dbReference type="ChEBI" id="CHEBI:456216"/>
        <dbReference type="EC" id="2.7.11.1"/>
    </reaction>
</comment>
<proteinExistence type="predicted"/>
<feature type="domain" description="Protein kinase" evidence="19">
    <location>
        <begin position="502"/>
        <end position="787"/>
    </location>
</feature>
<protein>
    <recommendedName>
        <fullName evidence="2">non-specific serine/threonine protein kinase</fullName>
        <ecNumber evidence="2">2.7.11.1</ecNumber>
    </recommendedName>
</protein>
<evidence type="ECO:0000256" key="18">
    <source>
        <dbReference type="SAM" id="SignalP"/>
    </source>
</evidence>
<feature type="signal peptide" evidence="18">
    <location>
        <begin position="1"/>
        <end position="29"/>
    </location>
</feature>
<dbReference type="PROSITE" id="PS00107">
    <property type="entry name" value="PROTEIN_KINASE_ATP"/>
    <property type="match status" value="1"/>
</dbReference>
<dbReference type="EC" id="2.7.11.1" evidence="2"/>
<dbReference type="PANTHER" id="PTHR46146:SF3">
    <property type="entry name" value="SERINE_THREONINE-PROTEIN KINASE-LIKE PROTEIN CCR3-RELATED"/>
    <property type="match status" value="1"/>
</dbReference>
<dbReference type="Pfam" id="PF13540">
    <property type="entry name" value="RCC1_2"/>
    <property type="match status" value="1"/>
</dbReference>
<evidence type="ECO:0000256" key="14">
    <source>
        <dbReference type="ARBA" id="ARBA00048679"/>
    </source>
</evidence>
<keyword evidence="7 15" id="KW-0547">Nucleotide-binding</keyword>
<feature type="region of interest" description="Disordered" evidence="16">
    <location>
        <begin position="800"/>
        <end position="837"/>
    </location>
</feature>
<dbReference type="AlphaFoldDB" id="A0A834WGS4"/>
<keyword evidence="3" id="KW-0723">Serine/threonine-protein kinase</keyword>
<feature type="compositionally biased region" description="Low complexity" evidence="16">
    <location>
        <begin position="827"/>
        <end position="837"/>
    </location>
</feature>
<dbReference type="PROSITE" id="PS50011">
    <property type="entry name" value="PROTEIN_KINASE_DOM"/>
    <property type="match status" value="1"/>
</dbReference>
<evidence type="ECO:0000256" key="13">
    <source>
        <dbReference type="ARBA" id="ARBA00047899"/>
    </source>
</evidence>
<dbReference type="InterPro" id="IPR008271">
    <property type="entry name" value="Ser/Thr_kinase_AS"/>
</dbReference>
<evidence type="ECO:0000256" key="12">
    <source>
        <dbReference type="ARBA" id="ARBA00023180"/>
    </source>
</evidence>
<evidence type="ECO:0000256" key="3">
    <source>
        <dbReference type="ARBA" id="ARBA00022527"/>
    </source>
</evidence>
<accession>A0A834WGS4</accession>
<keyword evidence="21" id="KW-1185">Reference proteome</keyword>
<dbReference type="PANTHER" id="PTHR46146">
    <property type="entry name" value="SERINE/THREONINE-PROTEIN KINASE-LIKE PROTEIN CCR4"/>
    <property type="match status" value="1"/>
</dbReference>
<dbReference type="PROSITE" id="PS00108">
    <property type="entry name" value="PROTEIN_KINASE_ST"/>
    <property type="match status" value="1"/>
</dbReference>
<evidence type="ECO:0000259" key="19">
    <source>
        <dbReference type="PROSITE" id="PS50011"/>
    </source>
</evidence>
<evidence type="ECO:0000313" key="21">
    <source>
        <dbReference type="Proteomes" id="UP000634136"/>
    </source>
</evidence>
<dbReference type="GO" id="GO:0004674">
    <property type="term" value="F:protein serine/threonine kinase activity"/>
    <property type="evidence" value="ECO:0007669"/>
    <property type="project" value="UniProtKB-KW"/>
</dbReference>
<evidence type="ECO:0000256" key="16">
    <source>
        <dbReference type="SAM" id="MobiDB-lite"/>
    </source>
</evidence>
<dbReference type="InterPro" id="IPR009091">
    <property type="entry name" value="RCC1/BLIP-II"/>
</dbReference>
<keyword evidence="6 18" id="KW-0732">Signal</keyword>
<dbReference type="InterPro" id="IPR011009">
    <property type="entry name" value="Kinase-like_dom_sf"/>
</dbReference>
<feature type="region of interest" description="Disordered" evidence="16">
    <location>
        <begin position="424"/>
        <end position="458"/>
    </location>
</feature>
<evidence type="ECO:0000313" key="20">
    <source>
        <dbReference type="EMBL" id="KAF7816484.1"/>
    </source>
</evidence>
<evidence type="ECO:0000256" key="6">
    <source>
        <dbReference type="ARBA" id="ARBA00022729"/>
    </source>
</evidence>
<name>A0A834WGS4_9FABA</name>
<evidence type="ECO:0000256" key="1">
    <source>
        <dbReference type="ARBA" id="ARBA00004167"/>
    </source>
</evidence>
<dbReference type="InterPro" id="IPR001245">
    <property type="entry name" value="Ser-Thr/Tyr_kinase_cat_dom"/>
</dbReference>
<keyword evidence="12" id="KW-0325">Glycoprotein</keyword>
<keyword evidence="10 17" id="KW-1133">Transmembrane helix</keyword>
<feature type="compositionally biased region" description="Low complexity" evidence="16">
    <location>
        <begin position="438"/>
        <end position="458"/>
    </location>
</feature>
<dbReference type="EMBL" id="JAAIUW010000009">
    <property type="protein sequence ID" value="KAF7816484.1"/>
    <property type="molecule type" value="Genomic_DNA"/>
</dbReference>
<dbReference type="OrthoDB" id="61110at2759"/>
<evidence type="ECO:0000256" key="8">
    <source>
        <dbReference type="ARBA" id="ARBA00022777"/>
    </source>
</evidence>
<evidence type="ECO:0000256" key="15">
    <source>
        <dbReference type="PROSITE-ProRule" id="PRU10141"/>
    </source>
</evidence>
<feature type="transmembrane region" description="Helical" evidence="17">
    <location>
        <begin position="386"/>
        <end position="410"/>
    </location>
</feature>
<feature type="binding site" evidence="15">
    <location>
        <position position="530"/>
    </location>
    <ligand>
        <name>ATP</name>
        <dbReference type="ChEBI" id="CHEBI:30616"/>
    </ligand>
</feature>
<evidence type="ECO:0000256" key="9">
    <source>
        <dbReference type="ARBA" id="ARBA00022840"/>
    </source>
</evidence>
<evidence type="ECO:0000256" key="17">
    <source>
        <dbReference type="SAM" id="Phobius"/>
    </source>
</evidence>
<evidence type="ECO:0000256" key="11">
    <source>
        <dbReference type="ARBA" id="ARBA00023136"/>
    </source>
</evidence>
<gene>
    <name evidence="20" type="ORF">G2W53_030453</name>
</gene>
<organism evidence="20 21">
    <name type="scientific">Senna tora</name>
    <dbReference type="NCBI Taxonomy" id="362788"/>
    <lineage>
        <taxon>Eukaryota</taxon>
        <taxon>Viridiplantae</taxon>
        <taxon>Streptophyta</taxon>
        <taxon>Embryophyta</taxon>
        <taxon>Tracheophyta</taxon>
        <taxon>Spermatophyta</taxon>
        <taxon>Magnoliopsida</taxon>
        <taxon>eudicotyledons</taxon>
        <taxon>Gunneridae</taxon>
        <taxon>Pentapetalae</taxon>
        <taxon>rosids</taxon>
        <taxon>fabids</taxon>
        <taxon>Fabales</taxon>
        <taxon>Fabaceae</taxon>
        <taxon>Caesalpinioideae</taxon>
        <taxon>Cassia clade</taxon>
        <taxon>Senna</taxon>
    </lineage>
</organism>
<dbReference type="FunFam" id="1.10.510.10:FF:000569">
    <property type="entry name" value="Serine/threonine-protein kinase-like protein CCR4"/>
    <property type="match status" value="1"/>
</dbReference>
<evidence type="ECO:0000256" key="10">
    <source>
        <dbReference type="ARBA" id="ARBA00022989"/>
    </source>
</evidence>
<dbReference type="Proteomes" id="UP000634136">
    <property type="component" value="Unassembled WGS sequence"/>
</dbReference>
<dbReference type="InterPro" id="IPR017441">
    <property type="entry name" value="Protein_kinase_ATP_BS"/>
</dbReference>
<evidence type="ECO:0000256" key="4">
    <source>
        <dbReference type="ARBA" id="ARBA00022679"/>
    </source>
</evidence>
<keyword evidence="9 15" id="KW-0067">ATP-binding</keyword>
<evidence type="ECO:0000256" key="2">
    <source>
        <dbReference type="ARBA" id="ARBA00012513"/>
    </source>
</evidence>
<dbReference type="FunFam" id="3.30.200.20:FF:000415">
    <property type="entry name" value="receptor-like serine/threonine-protein kinase NCRK"/>
    <property type="match status" value="1"/>
</dbReference>
<comment type="catalytic activity">
    <reaction evidence="13">
        <text>L-threonyl-[protein] + ATP = O-phospho-L-threonyl-[protein] + ADP + H(+)</text>
        <dbReference type="Rhea" id="RHEA:46608"/>
        <dbReference type="Rhea" id="RHEA-COMP:11060"/>
        <dbReference type="Rhea" id="RHEA-COMP:11605"/>
        <dbReference type="ChEBI" id="CHEBI:15378"/>
        <dbReference type="ChEBI" id="CHEBI:30013"/>
        <dbReference type="ChEBI" id="CHEBI:30616"/>
        <dbReference type="ChEBI" id="CHEBI:61977"/>
        <dbReference type="ChEBI" id="CHEBI:456216"/>
        <dbReference type="EC" id="2.7.11.1"/>
    </reaction>
</comment>
<comment type="subcellular location">
    <subcellularLocation>
        <location evidence="1">Membrane</location>
        <topology evidence="1">Single-pass membrane protein</topology>
    </subcellularLocation>
</comment>
<dbReference type="Gene3D" id="2.130.10.30">
    <property type="entry name" value="Regulator of chromosome condensation 1/beta-lactamase-inhibitor protein II"/>
    <property type="match status" value="2"/>
</dbReference>
<dbReference type="SMART" id="SM00220">
    <property type="entry name" value="S_TKc"/>
    <property type="match status" value="1"/>
</dbReference>
<dbReference type="GO" id="GO:0016020">
    <property type="term" value="C:membrane"/>
    <property type="evidence" value="ECO:0007669"/>
    <property type="project" value="UniProtKB-SubCell"/>
</dbReference>
<dbReference type="SUPFAM" id="SSF56112">
    <property type="entry name" value="Protein kinase-like (PK-like)"/>
    <property type="match status" value="1"/>
</dbReference>
<evidence type="ECO:0000256" key="5">
    <source>
        <dbReference type="ARBA" id="ARBA00022692"/>
    </source>
</evidence>
<keyword evidence="4" id="KW-0808">Transferase</keyword>
<dbReference type="Pfam" id="PF07714">
    <property type="entry name" value="PK_Tyr_Ser-Thr"/>
    <property type="match status" value="1"/>
</dbReference>
<reference evidence="20" key="1">
    <citation type="submission" date="2020-09" db="EMBL/GenBank/DDBJ databases">
        <title>Genome-Enabled Discovery of Anthraquinone Biosynthesis in Senna tora.</title>
        <authorList>
            <person name="Kang S.-H."/>
            <person name="Pandey R.P."/>
            <person name="Lee C.-M."/>
            <person name="Sim J.-S."/>
            <person name="Jeong J.-T."/>
            <person name="Choi B.-S."/>
            <person name="Jung M."/>
            <person name="Ginzburg D."/>
            <person name="Zhao K."/>
            <person name="Won S.Y."/>
            <person name="Oh T.-J."/>
            <person name="Yu Y."/>
            <person name="Kim N.-H."/>
            <person name="Lee O.R."/>
            <person name="Lee T.-H."/>
            <person name="Bashyal P."/>
            <person name="Kim T.-S."/>
            <person name="Lee W.-H."/>
            <person name="Kawkins C."/>
            <person name="Kim C.-K."/>
            <person name="Kim J.S."/>
            <person name="Ahn B.O."/>
            <person name="Rhee S.Y."/>
            <person name="Sohng J.K."/>
        </authorList>
    </citation>
    <scope>NUCLEOTIDE SEQUENCE</scope>
    <source>
        <tissue evidence="20">Leaf</tissue>
    </source>
</reference>
<feature type="compositionally biased region" description="Low complexity" evidence="16">
    <location>
        <begin position="800"/>
        <end position="812"/>
    </location>
</feature>
<keyword evidence="8 20" id="KW-0418">Kinase</keyword>
<comment type="caution">
    <text evidence="20">The sequence shown here is derived from an EMBL/GenBank/DDBJ whole genome shotgun (WGS) entry which is preliminary data.</text>
</comment>
<dbReference type="CDD" id="cd14066">
    <property type="entry name" value="STKc_IRAK"/>
    <property type="match status" value="1"/>
</dbReference>
<sequence length="837" mass="90062">MTTLPSYFLILTLSVASIKFFALTHSSYALGSGATLAVVSDGSATVCGIVAGEPTQRIECYHGGNIITVPPNVSFASISGGSRYFCGLRSGNYSLLCWNSTFQPKRLYNNYSVLLENLSIGDTHICSTLVGNGKVECWRKNRGFQLPPFGYSQFASISSGFGFSCGILRNNSRVRCWGNMPIASEIESEFVNISMSSLVAGDSHVCGLDSNGFLVCKGSNSSGQLEVPESDEPLEYSGLALGAEHSCAIRSSNGSVVCWGGRGQFSVNVTEGVSFEVIVSGSNFSCGVTRSNFSVMCWGPGWPTTSGPHLPLRPILPGPCVQSSCIECGIYPQSQNLCSGFGKICKPCLPHISPSLRLLPPSLPPLPLPPPPLSPLSSPSKTLTRALLIFAMVGLVGIIAGICTIMYCLWSCGEKKIHNSVQPTITRSGSSSRGGGSFSSYSNNSISQVPSRSSSSITRRQGSFLLMRRQRSGTSSSYATTTKHTEAEEFTLAELASATNNFSPQNVIGAGSYGVVYRGKLPDGRDVAVKRGENKKRKFQEEAKTAFESEIAFLSRLHHKHLVSLVGFCEDEEERLLVYEYMKNGALHDHLHNRNSSFLNSWRMRIKIALDASRGIEYLHNYAVPPIIHRDIKSSNILLDANWTGRVSDFGLSLMGAPETEQEQSAMKAAGTMGYIDPEYYSLNVLTTKSDVYGFGVVLLELLTGRRAVFKNGEEGGRTVSLTEYAVPAIMAGEMERVLDRRVGAPAAVNEAEAVELVGYTAMLCVNLEGKDRPTMSDVVGNLDRALALCDSAARARARAPAQAQAQAQARAYVPAHGNDKDDGDGDTSSSFISDSD</sequence>
<dbReference type="GO" id="GO:0005524">
    <property type="term" value="F:ATP binding"/>
    <property type="evidence" value="ECO:0007669"/>
    <property type="project" value="UniProtKB-UniRule"/>
</dbReference>
<evidence type="ECO:0000256" key="7">
    <source>
        <dbReference type="ARBA" id="ARBA00022741"/>
    </source>
</evidence>
<dbReference type="Gene3D" id="3.30.200.20">
    <property type="entry name" value="Phosphorylase Kinase, domain 1"/>
    <property type="match status" value="1"/>
</dbReference>
<dbReference type="InterPro" id="IPR000719">
    <property type="entry name" value="Prot_kinase_dom"/>
</dbReference>
<dbReference type="GO" id="GO:0042803">
    <property type="term" value="F:protein homodimerization activity"/>
    <property type="evidence" value="ECO:0007669"/>
    <property type="project" value="UniProtKB-ARBA"/>
</dbReference>
<keyword evidence="11 17" id="KW-0472">Membrane</keyword>